<dbReference type="EMBL" id="ML978072">
    <property type="protein sequence ID" value="KAF2012645.1"/>
    <property type="molecule type" value="Genomic_DNA"/>
</dbReference>
<evidence type="ECO:0000313" key="4">
    <source>
        <dbReference type="EMBL" id="KAF2012645.1"/>
    </source>
</evidence>
<dbReference type="Proteomes" id="UP000799778">
    <property type="component" value="Unassembled WGS sequence"/>
</dbReference>
<dbReference type="Gene3D" id="3.30.560.10">
    <property type="entry name" value="Glucose Oxidase, domain 3"/>
    <property type="match status" value="1"/>
</dbReference>
<protein>
    <submittedName>
        <fullName evidence="4">GMC oxidoreductase</fullName>
    </submittedName>
</protein>
<dbReference type="GO" id="GO:0050660">
    <property type="term" value="F:flavin adenine dinucleotide binding"/>
    <property type="evidence" value="ECO:0007669"/>
    <property type="project" value="InterPro"/>
</dbReference>
<organism evidence="4 5">
    <name type="scientific">Aaosphaeria arxii CBS 175.79</name>
    <dbReference type="NCBI Taxonomy" id="1450172"/>
    <lineage>
        <taxon>Eukaryota</taxon>
        <taxon>Fungi</taxon>
        <taxon>Dikarya</taxon>
        <taxon>Ascomycota</taxon>
        <taxon>Pezizomycotina</taxon>
        <taxon>Dothideomycetes</taxon>
        <taxon>Pleosporomycetidae</taxon>
        <taxon>Pleosporales</taxon>
        <taxon>Pleosporales incertae sedis</taxon>
        <taxon>Aaosphaeria</taxon>
    </lineage>
</organism>
<proteinExistence type="inferred from homology"/>
<dbReference type="PANTHER" id="PTHR11552">
    <property type="entry name" value="GLUCOSE-METHANOL-CHOLINE GMC OXIDOREDUCTASE"/>
    <property type="match status" value="1"/>
</dbReference>
<dbReference type="GO" id="GO:0016614">
    <property type="term" value="F:oxidoreductase activity, acting on CH-OH group of donors"/>
    <property type="evidence" value="ECO:0007669"/>
    <property type="project" value="InterPro"/>
</dbReference>
<dbReference type="InterPro" id="IPR036188">
    <property type="entry name" value="FAD/NAD-bd_sf"/>
</dbReference>
<evidence type="ECO:0000256" key="1">
    <source>
        <dbReference type="ARBA" id="ARBA00010790"/>
    </source>
</evidence>
<comment type="similarity">
    <text evidence="1">Belongs to the GMC oxidoreductase family.</text>
</comment>
<keyword evidence="5" id="KW-1185">Reference proteome</keyword>
<feature type="domain" description="Glucose-methanol-choline oxidoreductase N-terminal" evidence="3">
    <location>
        <begin position="346"/>
        <end position="360"/>
    </location>
</feature>
<dbReference type="PIRSF" id="PIRSF000137">
    <property type="entry name" value="Alcohol_oxidase"/>
    <property type="match status" value="1"/>
</dbReference>
<dbReference type="RefSeq" id="XP_033380984.1">
    <property type="nucleotide sequence ID" value="XM_033530062.1"/>
</dbReference>
<evidence type="ECO:0000313" key="5">
    <source>
        <dbReference type="Proteomes" id="UP000799778"/>
    </source>
</evidence>
<accession>A0A6A5XHB0</accession>
<dbReference type="PROSITE" id="PS00624">
    <property type="entry name" value="GMC_OXRED_2"/>
    <property type="match status" value="1"/>
</dbReference>
<dbReference type="InterPro" id="IPR000172">
    <property type="entry name" value="GMC_OxRdtase_N"/>
</dbReference>
<feature type="signal peptide" evidence="2">
    <location>
        <begin position="1"/>
        <end position="23"/>
    </location>
</feature>
<feature type="chain" id="PRO_5025529680" evidence="2">
    <location>
        <begin position="24"/>
        <end position="619"/>
    </location>
</feature>
<evidence type="ECO:0000256" key="2">
    <source>
        <dbReference type="SAM" id="SignalP"/>
    </source>
</evidence>
<dbReference type="SUPFAM" id="SSF51905">
    <property type="entry name" value="FAD/NAD(P)-binding domain"/>
    <property type="match status" value="1"/>
</dbReference>
<dbReference type="Pfam" id="PF05199">
    <property type="entry name" value="GMC_oxred_C"/>
    <property type="match status" value="1"/>
</dbReference>
<dbReference type="SUPFAM" id="SSF54373">
    <property type="entry name" value="FAD-linked reductases, C-terminal domain"/>
    <property type="match status" value="1"/>
</dbReference>
<dbReference type="Pfam" id="PF00732">
    <property type="entry name" value="GMC_oxred_N"/>
    <property type="match status" value="1"/>
</dbReference>
<sequence length="619" mass="67126">MAPMLSLVTGALSVALLTLSAAAFPTENNTYEYIIVGTGPGGAPLAANLARAGHSVLVLEAGDDQTENVNVSQWLNFNAAGNDPATRWDFFVKHSDDEAREARYKHRTWRKTDGGFYVGTEPPQGAKPLGIYYPRAGTLGGCAMHNGCLTMNPNDLDWDEIAETTGDDSWSAENMRKYLVKLEKVHYNSSYEHGHNGWLDMTMLDPGFTTSADAKDLSQKAAVAAGYSAADTSKLLARDMNGDQPNRDNLVGPFGGVSHINPNGRRSSPGYYLRDTVAEKKYPITLSLDTLATKIIFNKNGTKPKAIGVEFLQGKSLYSADPRHNPSQKGTPGSAYASKEVIISGGAFNSPQLLLLSGIGPAAHLKKFDIPVVKDLPGVGQSVADNYEAGILSLASRAVTGQGEIFPNFWKTSVGKIRDIYMWCGSFAFEGFWPGFPNIPPYFNGTYGPKQYECALVHMNPRSQAGVIELQSTDPRAVPAINLNFFKEKGSDKDLTSILEGIEWVRSWLVKANSSSPNSLGPFQELHPCEGEIGKQNCTEKAQKTYLKEQAYSHHATSSCRIGADRDKGAVLDSKFRVRGVEGLRVVDASSFPKVPGGFPILPTMMLSEKASEILIKGL</sequence>
<dbReference type="Gene3D" id="3.50.50.60">
    <property type="entry name" value="FAD/NAD(P)-binding domain"/>
    <property type="match status" value="2"/>
</dbReference>
<dbReference type="InterPro" id="IPR012132">
    <property type="entry name" value="GMC_OxRdtase"/>
</dbReference>
<gene>
    <name evidence="4" type="ORF">BU24DRAFT_435063</name>
</gene>
<reference evidence="4" key="1">
    <citation type="journal article" date="2020" name="Stud. Mycol.">
        <title>101 Dothideomycetes genomes: a test case for predicting lifestyles and emergence of pathogens.</title>
        <authorList>
            <person name="Haridas S."/>
            <person name="Albert R."/>
            <person name="Binder M."/>
            <person name="Bloem J."/>
            <person name="Labutti K."/>
            <person name="Salamov A."/>
            <person name="Andreopoulos B."/>
            <person name="Baker S."/>
            <person name="Barry K."/>
            <person name="Bills G."/>
            <person name="Bluhm B."/>
            <person name="Cannon C."/>
            <person name="Castanera R."/>
            <person name="Culley D."/>
            <person name="Daum C."/>
            <person name="Ezra D."/>
            <person name="Gonzalez J."/>
            <person name="Henrissat B."/>
            <person name="Kuo A."/>
            <person name="Liang C."/>
            <person name="Lipzen A."/>
            <person name="Lutzoni F."/>
            <person name="Magnuson J."/>
            <person name="Mondo S."/>
            <person name="Nolan M."/>
            <person name="Ohm R."/>
            <person name="Pangilinan J."/>
            <person name="Park H.-J."/>
            <person name="Ramirez L."/>
            <person name="Alfaro M."/>
            <person name="Sun H."/>
            <person name="Tritt A."/>
            <person name="Yoshinaga Y."/>
            <person name="Zwiers L.-H."/>
            <person name="Turgeon B."/>
            <person name="Goodwin S."/>
            <person name="Spatafora J."/>
            <person name="Crous P."/>
            <person name="Grigoriev I."/>
        </authorList>
    </citation>
    <scope>NUCLEOTIDE SEQUENCE</scope>
    <source>
        <strain evidence="4">CBS 175.79</strain>
    </source>
</reference>
<name>A0A6A5XHB0_9PLEO</name>
<dbReference type="AlphaFoldDB" id="A0A6A5XHB0"/>
<dbReference type="OrthoDB" id="269227at2759"/>
<dbReference type="PANTHER" id="PTHR11552:SF80">
    <property type="entry name" value="GMC OXIDOREDUCTASE"/>
    <property type="match status" value="1"/>
</dbReference>
<keyword evidence="2" id="KW-0732">Signal</keyword>
<evidence type="ECO:0000259" key="3">
    <source>
        <dbReference type="PROSITE" id="PS00624"/>
    </source>
</evidence>
<dbReference type="GeneID" id="54287459"/>
<dbReference type="InterPro" id="IPR007867">
    <property type="entry name" value="GMC_OxRtase_C"/>
</dbReference>